<evidence type="ECO:0000313" key="4">
    <source>
        <dbReference type="EMBL" id="MFB9211967.1"/>
    </source>
</evidence>
<protein>
    <submittedName>
        <fullName evidence="4">Glycosyl hydrolase</fullName>
    </submittedName>
</protein>
<evidence type="ECO:0000259" key="3">
    <source>
        <dbReference type="Pfam" id="PF22666"/>
    </source>
</evidence>
<keyword evidence="2 4" id="KW-0378">Hydrolase</keyword>
<gene>
    <name evidence="4" type="ORF">ACFFUR_09120</name>
</gene>
<dbReference type="Pfam" id="PF22666">
    <property type="entry name" value="Glyco_hydro_2_N2"/>
    <property type="match status" value="1"/>
</dbReference>
<reference evidence="4 5" key="1">
    <citation type="submission" date="2024-09" db="EMBL/GenBank/DDBJ databases">
        <authorList>
            <person name="Sun Q."/>
            <person name="Mori K."/>
        </authorList>
    </citation>
    <scope>NUCLEOTIDE SEQUENCE [LARGE SCALE GENOMIC DNA]</scope>
    <source>
        <strain evidence="4 5">CECT 7682</strain>
    </source>
</reference>
<keyword evidence="5" id="KW-1185">Reference proteome</keyword>
<dbReference type="EMBL" id="JBHMEW010000056">
    <property type="protein sequence ID" value="MFB9211967.1"/>
    <property type="molecule type" value="Genomic_DNA"/>
</dbReference>
<proteinExistence type="predicted"/>
<dbReference type="PANTHER" id="PTHR43817">
    <property type="entry name" value="GLYCOSYL HYDROLASE"/>
    <property type="match status" value="1"/>
</dbReference>
<dbReference type="PROSITE" id="PS51257">
    <property type="entry name" value="PROKAR_LIPOPROTEIN"/>
    <property type="match status" value="1"/>
</dbReference>
<sequence>MARSNLLIFLLVGTLLISCQKQGQESQMDTFEPSYESSQPWVYWYWMYSTYSKEGITADLEAMKEAGIAGAFLMSIKGPADPPLTDSPVLQGSEEWWEMVRHAMEEADRLDLRLAMHACDGFAVAGGPWITPDISMQKVVWSDTLVQGGKSLNLDLAQPESYKDYYKDLAVFAYPVKSGFEVNSAEKQPMVSSSLDEEELDFLLVDQENDKRFGTNDEAWIQYAFDEPFTCRSIRIKTSGNSYQAHRLKITVSDDGKNFREVTRLKPPRHGWQDWDYGYTHSIPVTTAKYFRFIYDKEGTEPGAEDLDAAKWKPSLKVKTITLSSSPKINQYEGKSAAVWRISERADKELLPEGTCISRDEMVNVSEFMDENGQLNWEAPEGKWKIMRFGYTSTGHTNYTGGGAKGLEVDKFNAEAVKLQFDEWFGEAIRTAGPEMAEKVLKIFHIDSWEAGSQNWSPVFREEFKKRRGYDILPYLPLMAGVPMVDATTSEKVLYDLRKTISELIMDNFFGTLKEEVEKNGMKFSSENVAPTMVSHGIEHFKYIDYPSGEFWLNSPTHDKPNDMRDAISGGHIYGKQIIQAEAFTQLRMDWDEYPGMLKTLGDRNYALGINRFFYHVFVHNPWLDRKPGMTLDGIGLYFQRDQTWWEPGRAWVDYAQRTQYQLQKGKPVVDIAVFSGEELPSRSVLPERLVPFLPGIVGEERVKAERIRWENQGQPTRVIPAGVKHSANMADAEDWTDPLRGYHYDSFSADALLRLAEVKEGKVVFPGGASYSVLVFPGSRKMNPSGELMSVEVAQRILELVKAGATVLVDEKPTETWGMESSAEDLAQFTDELWAGYSANADTKPQIKSWKVGKGKVVQLPYEQSTFEALGISPDVIARDKEGNRNEDLAFAHRKSAEEEVYFISNQKEIERELELSFRLSGRKPVFYDPVWDREYPVNNWKMESGRTIIPVKLPANGSLFVIFKEETEQKEKEEGTNWPEYEVLSEIEGGWTVSFDSAQRGPQNPIKMTALQDWSQHSNDSVKYYSGTAAYSTTFDWIGDKDSEIWLHLGKVANIASVKVNDKPCGVAWTFPYQVDISKALREGENKLEIRVTNTWANRIIGDLKLPQDQRFTQTIADLDRMEGREPLEAGLLGPVRILEKEGD</sequence>
<dbReference type="GO" id="GO:0016787">
    <property type="term" value="F:hydrolase activity"/>
    <property type="evidence" value="ECO:0007669"/>
    <property type="project" value="UniProtKB-KW"/>
</dbReference>
<evidence type="ECO:0000313" key="5">
    <source>
        <dbReference type="Proteomes" id="UP001589654"/>
    </source>
</evidence>
<dbReference type="InterPro" id="IPR054593">
    <property type="entry name" value="Beta-mannosidase-like_N2"/>
</dbReference>
<dbReference type="InterPro" id="IPR008979">
    <property type="entry name" value="Galactose-bd-like_sf"/>
</dbReference>
<evidence type="ECO:0000256" key="1">
    <source>
        <dbReference type="ARBA" id="ARBA00022729"/>
    </source>
</evidence>
<dbReference type="NCBIfam" id="NF045579">
    <property type="entry name" value="rhamnoside_JR"/>
    <property type="match status" value="1"/>
</dbReference>
<dbReference type="RefSeq" id="WP_290247048.1">
    <property type="nucleotide sequence ID" value="NZ_JAUFQT010000001.1"/>
</dbReference>
<keyword evidence="1" id="KW-0732">Signal</keyword>
<organism evidence="4 5">
    <name type="scientific">Echinicola jeungdonensis</name>
    <dbReference type="NCBI Taxonomy" id="709343"/>
    <lineage>
        <taxon>Bacteria</taxon>
        <taxon>Pseudomonadati</taxon>
        <taxon>Bacteroidota</taxon>
        <taxon>Cytophagia</taxon>
        <taxon>Cytophagales</taxon>
        <taxon>Cyclobacteriaceae</taxon>
        <taxon>Echinicola</taxon>
    </lineage>
</organism>
<dbReference type="Gene3D" id="2.60.120.260">
    <property type="entry name" value="Galactose-binding domain-like"/>
    <property type="match status" value="2"/>
</dbReference>
<accession>A0ABV5J563</accession>
<evidence type="ECO:0000256" key="2">
    <source>
        <dbReference type="ARBA" id="ARBA00022801"/>
    </source>
</evidence>
<feature type="domain" description="Beta-mannosidase-like galactose-binding" evidence="3">
    <location>
        <begin position="1030"/>
        <end position="1100"/>
    </location>
</feature>
<dbReference type="PANTHER" id="PTHR43817:SF1">
    <property type="entry name" value="HYDROLASE, FAMILY 43, PUTATIVE (AFU_ORTHOLOGUE AFUA_3G01660)-RELATED"/>
    <property type="match status" value="1"/>
</dbReference>
<name>A0ABV5J563_9BACT</name>
<comment type="caution">
    <text evidence="4">The sequence shown here is derived from an EMBL/GenBank/DDBJ whole genome shotgun (WGS) entry which is preliminary data.</text>
</comment>
<dbReference type="Proteomes" id="UP001589654">
    <property type="component" value="Unassembled WGS sequence"/>
</dbReference>
<dbReference type="Pfam" id="PF17132">
    <property type="entry name" value="Glyco_hydro_106"/>
    <property type="match status" value="2"/>
</dbReference>
<dbReference type="SUPFAM" id="SSF49785">
    <property type="entry name" value="Galactose-binding domain-like"/>
    <property type="match status" value="2"/>
</dbReference>